<gene>
    <name evidence="2" type="ordered locus">Hbal_1832</name>
</gene>
<dbReference type="OrthoDB" id="1118920at2"/>
<protein>
    <recommendedName>
        <fullName evidence="4">Nucleotidyltransferase</fullName>
    </recommendedName>
</protein>
<evidence type="ECO:0000256" key="1">
    <source>
        <dbReference type="SAM" id="Coils"/>
    </source>
</evidence>
<evidence type="ECO:0000313" key="2">
    <source>
        <dbReference type="EMBL" id="ACT59518.1"/>
    </source>
</evidence>
<proteinExistence type="predicted"/>
<feature type="coiled-coil region" evidence="1">
    <location>
        <begin position="324"/>
        <end position="351"/>
    </location>
</feature>
<evidence type="ECO:0008006" key="4">
    <source>
        <dbReference type="Google" id="ProtNLM"/>
    </source>
</evidence>
<dbReference type="Pfam" id="PF18144">
    <property type="entry name" value="SMODS"/>
    <property type="match status" value="1"/>
</dbReference>
<sequence>MSSNTNSEALSEQDQLLIDVAQQLQLTNTEYKNNVFRYEALANFIDADGSVLKDQVLGIYPSGSMAIGAAIRGQIKRDVPDVDVVLVLDIAADSSPIDVLTLVKEAITRGGDDDTYRNCKVEVNSRCVTVEYADGSTVDLMPVVVIKDDPTIPIWQLFHYKNDVTPIESYYKKISPIGFKNAVKKAIEEEGGSILFERVSRAMQDRYTVLAEKAEVEEFPKNDDFEEKSPRIIVLQLLKRFRDLRFRRADRNGKRKPPSIVLAALAIEAPFGRCHSFTDELRSVTESIVTELSSQINQPIEVRNPSYWEDVFTDRWPETDSYDQELWCNDLKKLLAELNKLKSERRPLEQIKILESLFGEEIAKTAVAAFAQRTEQARKSGKLAVAASGQAVISSTVSRFSSASSGRFGGDTH</sequence>
<dbReference type="KEGG" id="hba:Hbal_1832"/>
<dbReference type="Proteomes" id="UP000002745">
    <property type="component" value="Chromosome"/>
</dbReference>
<dbReference type="EMBL" id="CP001678">
    <property type="protein sequence ID" value="ACT59518.1"/>
    <property type="molecule type" value="Genomic_DNA"/>
</dbReference>
<accession>C6XK73</accession>
<evidence type="ECO:0000313" key="3">
    <source>
        <dbReference type="Proteomes" id="UP000002745"/>
    </source>
</evidence>
<name>C6XK73_HIRBI</name>
<reference evidence="3" key="1">
    <citation type="journal article" date="2011" name="J. Bacteriol.">
        <title>Genome sequences of eight morphologically diverse alphaproteobacteria.</title>
        <authorList>
            <consortium name="US DOE Joint Genome Institute"/>
            <person name="Brown P.J."/>
            <person name="Kysela D.T."/>
            <person name="Buechlein A."/>
            <person name="Hemmerich C."/>
            <person name="Brun Y.V."/>
        </authorList>
    </citation>
    <scope>NUCLEOTIDE SEQUENCE [LARGE SCALE GENOMIC DNA]</scope>
    <source>
        <strain evidence="3">ATCC 49814 / DSM 5838 / IFAM 1418</strain>
    </source>
</reference>
<dbReference type="eggNOG" id="ENOG502ZAFG">
    <property type="taxonomic scope" value="Bacteria"/>
</dbReference>
<keyword evidence="1" id="KW-0175">Coiled coil</keyword>
<dbReference type="RefSeq" id="WP_015827668.1">
    <property type="nucleotide sequence ID" value="NC_012982.1"/>
</dbReference>
<dbReference type="STRING" id="582402.Hbal_1832"/>
<keyword evidence="3" id="KW-1185">Reference proteome</keyword>
<organism evidence="2 3">
    <name type="scientific">Hirschia baltica (strain ATCC 49814 / DSM 5838 / IFAM 1418)</name>
    <dbReference type="NCBI Taxonomy" id="582402"/>
    <lineage>
        <taxon>Bacteria</taxon>
        <taxon>Pseudomonadati</taxon>
        <taxon>Pseudomonadota</taxon>
        <taxon>Alphaproteobacteria</taxon>
        <taxon>Hyphomonadales</taxon>
        <taxon>Hyphomonadaceae</taxon>
        <taxon>Hirschia</taxon>
    </lineage>
</organism>
<dbReference type="AlphaFoldDB" id="C6XK73"/>
<dbReference type="HOGENOM" id="CLU_658376_0_0_5"/>